<dbReference type="Pfam" id="PF00083">
    <property type="entry name" value="Sugar_tr"/>
    <property type="match status" value="1"/>
</dbReference>
<evidence type="ECO:0000259" key="6">
    <source>
        <dbReference type="Pfam" id="PF08501"/>
    </source>
</evidence>
<dbReference type="PANTHER" id="PTHR21089">
    <property type="entry name" value="SHIKIMATE DEHYDROGENASE"/>
    <property type="match status" value="1"/>
</dbReference>
<keyword evidence="8" id="KW-1185">Reference proteome</keyword>
<evidence type="ECO:0000313" key="8">
    <source>
        <dbReference type="Proteomes" id="UP000777438"/>
    </source>
</evidence>
<dbReference type="EMBL" id="JAGPYM010000163">
    <property type="protein sequence ID" value="KAH6866056.1"/>
    <property type="molecule type" value="Genomic_DNA"/>
</dbReference>
<dbReference type="Pfam" id="PF08501">
    <property type="entry name" value="Shikimate_dh_N"/>
    <property type="match status" value="1"/>
</dbReference>
<dbReference type="GO" id="GO:0004764">
    <property type="term" value="F:shikimate 3-dehydrogenase (NADP+) activity"/>
    <property type="evidence" value="ECO:0007669"/>
    <property type="project" value="InterPro"/>
</dbReference>
<reference evidence="7 8" key="1">
    <citation type="journal article" date="2021" name="Nat. Commun.">
        <title>Genetic determinants of endophytism in the Arabidopsis root mycobiome.</title>
        <authorList>
            <person name="Mesny F."/>
            <person name="Miyauchi S."/>
            <person name="Thiergart T."/>
            <person name="Pickel B."/>
            <person name="Atanasova L."/>
            <person name="Karlsson M."/>
            <person name="Huettel B."/>
            <person name="Barry K.W."/>
            <person name="Haridas S."/>
            <person name="Chen C."/>
            <person name="Bauer D."/>
            <person name="Andreopoulos W."/>
            <person name="Pangilinan J."/>
            <person name="LaButti K."/>
            <person name="Riley R."/>
            <person name="Lipzen A."/>
            <person name="Clum A."/>
            <person name="Drula E."/>
            <person name="Henrissat B."/>
            <person name="Kohler A."/>
            <person name="Grigoriev I.V."/>
            <person name="Martin F.M."/>
            <person name="Hacquard S."/>
        </authorList>
    </citation>
    <scope>NUCLEOTIDE SEQUENCE [LARGE SCALE GENOMIC DNA]</scope>
    <source>
        <strain evidence="7 8">MPI-CAGE-CH-0241</strain>
    </source>
</reference>
<comment type="subcellular location">
    <subcellularLocation>
        <location evidence="1">Membrane</location>
    </subcellularLocation>
</comment>
<feature type="transmembrane region" description="Helical" evidence="5">
    <location>
        <begin position="32"/>
        <end position="58"/>
    </location>
</feature>
<dbReference type="OrthoDB" id="204377at2759"/>
<evidence type="ECO:0000256" key="5">
    <source>
        <dbReference type="SAM" id="Phobius"/>
    </source>
</evidence>
<dbReference type="Proteomes" id="UP000777438">
    <property type="component" value="Unassembled WGS sequence"/>
</dbReference>
<dbReference type="InterPro" id="IPR036291">
    <property type="entry name" value="NAD(P)-bd_dom_sf"/>
</dbReference>
<proteinExistence type="predicted"/>
<sequence>MFGYDSAFIGGTLTLPAFKSRFGPADASGNTAASLSAIIVSTFQAGCFFGAILVYYFTEKLGRRIPLMECGAIFDLGAILQVPSSGKRSHLRRSRSACSKFLPALKEPDIVGCAVTMPFKVSIMSSLDDVTEEGRVMGAINTVFLRRAADGSTRHIGTNTDCIGVREAFLQNFPEVSTKALGKPALVIGGGGACRAAVFALWKWLGASFGGELVHVASIEQAAALEAPVLVVGTVPNFPPKEEGYILEMCYHPKTRTEFFNLDEEAGWKMLYNTKSMI</sequence>
<feature type="domain" description="Shikimate dehydrogenase substrate binding N-terminal" evidence="6">
    <location>
        <begin position="95"/>
        <end position="143"/>
    </location>
</feature>
<name>A0A9P9AIS2_9HYPO</name>
<dbReference type="PANTHER" id="PTHR21089:SF1">
    <property type="entry name" value="BIFUNCTIONAL 3-DEHYDROQUINATE DEHYDRATASE_SHIKIMATE DEHYDROGENASE, CHLOROPLASTIC"/>
    <property type="match status" value="1"/>
</dbReference>
<evidence type="ECO:0000256" key="3">
    <source>
        <dbReference type="ARBA" id="ARBA00022989"/>
    </source>
</evidence>
<dbReference type="SUPFAM" id="SSF53223">
    <property type="entry name" value="Aminoacid dehydrogenase-like, N-terminal domain"/>
    <property type="match status" value="1"/>
</dbReference>
<protein>
    <submittedName>
        <fullName evidence="7">Quinate dehydrogenase</fullName>
    </submittedName>
</protein>
<evidence type="ECO:0000313" key="7">
    <source>
        <dbReference type="EMBL" id="KAH6866056.1"/>
    </source>
</evidence>
<dbReference type="InterPro" id="IPR046346">
    <property type="entry name" value="Aminoacid_DH-like_N_sf"/>
</dbReference>
<dbReference type="GO" id="GO:0009423">
    <property type="term" value="P:chorismate biosynthetic process"/>
    <property type="evidence" value="ECO:0007669"/>
    <property type="project" value="TreeGrafter"/>
</dbReference>
<dbReference type="SUPFAM" id="SSF51735">
    <property type="entry name" value="NAD(P)-binding Rossmann-fold domains"/>
    <property type="match status" value="1"/>
</dbReference>
<accession>A0A9P9AIS2</accession>
<dbReference type="InterPro" id="IPR005828">
    <property type="entry name" value="MFS_sugar_transport-like"/>
</dbReference>
<dbReference type="GO" id="GO:0016020">
    <property type="term" value="C:membrane"/>
    <property type="evidence" value="ECO:0007669"/>
    <property type="project" value="UniProtKB-SubCell"/>
</dbReference>
<dbReference type="GO" id="GO:0022857">
    <property type="term" value="F:transmembrane transporter activity"/>
    <property type="evidence" value="ECO:0007669"/>
    <property type="project" value="InterPro"/>
</dbReference>
<dbReference type="Gene3D" id="3.40.50.720">
    <property type="entry name" value="NAD(P)-binding Rossmann-like Domain"/>
    <property type="match status" value="1"/>
</dbReference>
<gene>
    <name evidence="7" type="ORF">B0T10DRAFT_576362</name>
</gene>
<dbReference type="InterPro" id="IPR013708">
    <property type="entry name" value="Shikimate_DH-bd_N"/>
</dbReference>
<dbReference type="Gene3D" id="1.20.1250.20">
    <property type="entry name" value="MFS general substrate transporter like domains"/>
    <property type="match status" value="1"/>
</dbReference>
<evidence type="ECO:0000256" key="1">
    <source>
        <dbReference type="ARBA" id="ARBA00004370"/>
    </source>
</evidence>
<dbReference type="Gene3D" id="3.40.50.10860">
    <property type="entry name" value="Leucine Dehydrogenase, chain A, domain 1"/>
    <property type="match status" value="1"/>
</dbReference>
<dbReference type="InterPro" id="IPR022893">
    <property type="entry name" value="Shikimate_DH_fam"/>
</dbReference>
<comment type="caution">
    <text evidence="7">The sequence shown here is derived from an EMBL/GenBank/DDBJ whole genome shotgun (WGS) entry which is preliminary data.</text>
</comment>
<organism evidence="7 8">
    <name type="scientific">Thelonectria olida</name>
    <dbReference type="NCBI Taxonomy" id="1576542"/>
    <lineage>
        <taxon>Eukaryota</taxon>
        <taxon>Fungi</taxon>
        <taxon>Dikarya</taxon>
        <taxon>Ascomycota</taxon>
        <taxon>Pezizomycotina</taxon>
        <taxon>Sordariomycetes</taxon>
        <taxon>Hypocreomycetidae</taxon>
        <taxon>Hypocreales</taxon>
        <taxon>Nectriaceae</taxon>
        <taxon>Thelonectria</taxon>
    </lineage>
</organism>
<keyword evidence="3 5" id="KW-1133">Transmembrane helix</keyword>
<dbReference type="AlphaFoldDB" id="A0A9P9AIS2"/>
<keyword evidence="2 5" id="KW-0812">Transmembrane</keyword>
<dbReference type="GO" id="GO:0019632">
    <property type="term" value="P:shikimate metabolic process"/>
    <property type="evidence" value="ECO:0007669"/>
    <property type="project" value="TreeGrafter"/>
</dbReference>
<dbReference type="InterPro" id="IPR036259">
    <property type="entry name" value="MFS_trans_sf"/>
</dbReference>
<evidence type="ECO:0000256" key="2">
    <source>
        <dbReference type="ARBA" id="ARBA00022692"/>
    </source>
</evidence>
<evidence type="ECO:0000256" key="4">
    <source>
        <dbReference type="ARBA" id="ARBA00023136"/>
    </source>
</evidence>
<keyword evidence="4 5" id="KW-0472">Membrane</keyword>